<evidence type="ECO:0000256" key="9">
    <source>
        <dbReference type="SAM" id="Coils"/>
    </source>
</evidence>
<dbReference type="Proteomes" id="UP000606274">
    <property type="component" value="Unassembled WGS sequence"/>
</dbReference>
<comment type="similarity">
    <text evidence="2">Belongs to the CEP162 family.</text>
</comment>
<evidence type="ECO:0000256" key="3">
    <source>
        <dbReference type="ARBA" id="ARBA00021406"/>
    </source>
</evidence>
<comment type="caution">
    <text evidence="11">The sequence shown here is derived from an EMBL/GenBank/DDBJ whole genome shotgun (WGS) entry which is preliminary data.</text>
</comment>
<comment type="subcellular location">
    <subcellularLocation>
        <location evidence="1">Cytoplasm</location>
        <location evidence="1">Cytoskeleton</location>
        <location evidence="1">Microtubule organizing center</location>
        <location evidence="1">Centrosome</location>
        <location evidence="1">Centriole</location>
    </subcellularLocation>
</comment>
<dbReference type="InterPro" id="IPR038774">
    <property type="entry name" value="CEP162-like"/>
</dbReference>
<feature type="compositionally biased region" description="Polar residues" evidence="10">
    <location>
        <begin position="480"/>
        <end position="489"/>
    </location>
</feature>
<keyword evidence="12" id="KW-1185">Reference proteome</keyword>
<feature type="region of interest" description="Disordered" evidence="10">
    <location>
        <begin position="19"/>
        <end position="73"/>
    </location>
</feature>
<keyword evidence="4" id="KW-0963">Cytoplasm</keyword>
<accession>A0A8T0BNJ5</accession>
<feature type="coiled-coil region" evidence="9">
    <location>
        <begin position="823"/>
        <end position="885"/>
    </location>
</feature>
<dbReference type="GO" id="GO:0005879">
    <property type="term" value="C:axonemal microtubule"/>
    <property type="evidence" value="ECO:0007669"/>
    <property type="project" value="TreeGrafter"/>
</dbReference>
<keyword evidence="8" id="KW-0206">Cytoskeleton</keyword>
<sequence length="1372" mass="155400">MPYQMTQQELDQQFEEFLKESISDDSDDLGSSSKRSSILDNLGKVPKKQPGKKSQMSVPWWQELEDSDETPGKALKRTFRKSLRKSQTIQEVEDETKEQCFHDEPKGEAVILSSLEPEDSLVLYGSVGMQTLNEKEEENARILDSYDSGAKPVTEDSRLIKDQESFSPSLVSPQRGKDVSLTEQSQSPDEERELGSVKDTAASPAYSDDFQDDTSDTEPEKKKPERCGMLAKVSLHDSLNFTDEAPSPALQPEKTKYPYSGTAQAADPGTTGMSHGQSGASDMEALQEVYRQITHSVDECEEQESEDCRSSASFSSSEIVKRTTQHASTTESDLPTAEELMHTIGPESGTRFGSGLEALSEAPVEKEVEMLDSESHTTKAKAKHSPVSLRVADNGNLAALDAHQTFSLCSLSSITEEVKRLMQEQDNVSEVPRVASVARGKKTQSPGRCTTTAPLSSAPGKASVPFVRAKHADQKPLPKASTTSRNSNLAKPPSPLTQRKSQKQTFNRMSSLSQTYVKDPGLNVSSKPVASKHSAGFLQQRMAADGLNTGSPDQSDSNTQQAKQSKRVDENDGAAARGHDPQLEYSSLAPLAQTEREFLLREKQLLEQHSKKISGLKQKNYVLLSKLRSAEEAIKKQKWSFGEDSDPEKDKKLKLIRKEMKEQETIIQGYHLENEKLYLQMKTLEAQRKQNEEAMFAENQRLLSELAITKEQLNKSNNQKTWGNNIGSDIYGHSITELSAKLQAAQRTESQLQEENHRLQQEKQALQVDLQLMKREQDLAKAQVIWTSDDQRFELKLLEERHKEEVAVLKKRLQWYAENQEMLDKDAARLRSANAEIQRLTEQVEKLRIEVAKQANQQQKKVKERVAEAKRIQDLERQVKEMEGILRRRHPNSLPALMLVAAAAGGEKGGESHPCAAPQPLHSTTLLEKRIHRLEAELEDRDEEAKRSLRAMEQNFHRIKLQYEQQISDLEQRLAEQSLGCHKCSLNKSEIQSETQFHVVQELEQLKELHQNEVSTLKAEVATLKEQLLEFHSLAEPKNVSRHQKQTEAAHIGRIERMNQDLITKSRTIQELKRTVGRLQKERKSMLISPKVKPSSTTPKQAGKYPSFALPEIFPPTQDEKDYEPGIFSGSHISEVQQENERLRARQEQLEQQWLEERVSLQTAATHAHAELQRAQEQNLEQMALLKTKHQREIERLVAGHALEHSSSNVAQLTNQVKSQEVMMLHLREQVKELQRTKKALDLSKLREETLQNQLTKLLEELKQAKAAHSPELRHFASLENKIRTMELRYNQHEQELQQMIAQTRFMVEQEQHAEVTRWQRLAQGKSSELEAFRQELDAILDVLRELQKQGVVIPATQHFSAVGCIFQPLTS</sequence>
<organism evidence="11 12">
    <name type="scientific">Silurus meridionalis</name>
    <name type="common">Southern catfish</name>
    <name type="synonym">Silurus soldatovi meridionalis</name>
    <dbReference type="NCBI Taxonomy" id="175797"/>
    <lineage>
        <taxon>Eukaryota</taxon>
        <taxon>Metazoa</taxon>
        <taxon>Chordata</taxon>
        <taxon>Craniata</taxon>
        <taxon>Vertebrata</taxon>
        <taxon>Euteleostomi</taxon>
        <taxon>Actinopterygii</taxon>
        <taxon>Neopterygii</taxon>
        <taxon>Teleostei</taxon>
        <taxon>Ostariophysi</taxon>
        <taxon>Siluriformes</taxon>
        <taxon>Siluridae</taxon>
        <taxon>Silurus</taxon>
    </lineage>
</organism>
<dbReference type="GO" id="GO:0005814">
    <property type="term" value="C:centriole"/>
    <property type="evidence" value="ECO:0007669"/>
    <property type="project" value="UniProtKB-SubCell"/>
</dbReference>
<feature type="compositionally biased region" description="Polar residues" evidence="10">
    <location>
        <begin position="548"/>
        <end position="563"/>
    </location>
</feature>
<feature type="compositionally biased region" description="Polar residues" evidence="10">
    <location>
        <begin position="443"/>
        <end position="455"/>
    </location>
</feature>
<feature type="compositionally biased region" description="Polar residues" evidence="10">
    <location>
        <begin position="271"/>
        <end position="280"/>
    </location>
</feature>
<evidence type="ECO:0000256" key="1">
    <source>
        <dbReference type="ARBA" id="ARBA00004114"/>
    </source>
</evidence>
<feature type="compositionally biased region" description="Basic and acidic residues" evidence="10">
    <location>
        <begin position="153"/>
        <end position="164"/>
    </location>
</feature>
<keyword evidence="7 9" id="KW-0175">Coiled coil</keyword>
<keyword evidence="5" id="KW-0493">Microtubule</keyword>
<evidence type="ECO:0000256" key="5">
    <source>
        <dbReference type="ARBA" id="ARBA00022701"/>
    </source>
</evidence>
<evidence type="ECO:0000256" key="6">
    <source>
        <dbReference type="ARBA" id="ARBA00022794"/>
    </source>
</evidence>
<dbReference type="PANTHER" id="PTHR34031:SF1">
    <property type="entry name" value="CENTROSOMAL PROTEIN OF 162 KDA"/>
    <property type="match status" value="1"/>
</dbReference>
<feature type="region of interest" description="Disordered" evidence="10">
    <location>
        <begin position="425"/>
        <end position="586"/>
    </location>
</feature>
<feature type="compositionally biased region" description="Polar residues" evidence="10">
    <location>
        <begin position="496"/>
        <end position="516"/>
    </location>
</feature>
<dbReference type="GO" id="GO:0060271">
    <property type="term" value="P:cilium assembly"/>
    <property type="evidence" value="ECO:0007669"/>
    <property type="project" value="TreeGrafter"/>
</dbReference>
<evidence type="ECO:0000256" key="7">
    <source>
        <dbReference type="ARBA" id="ARBA00023054"/>
    </source>
</evidence>
<dbReference type="EMBL" id="JABFDY010000004">
    <property type="protein sequence ID" value="KAF7708852.1"/>
    <property type="molecule type" value="Genomic_DNA"/>
</dbReference>
<protein>
    <recommendedName>
        <fullName evidence="3">Centrosomal protein of 162 kDa</fullName>
    </recommendedName>
</protein>
<feature type="coiled-coil region" evidence="9">
    <location>
        <begin position="924"/>
        <end position="1027"/>
    </location>
</feature>
<gene>
    <name evidence="11" type="ORF">HF521_017909</name>
</gene>
<feature type="coiled-coil region" evidence="9">
    <location>
        <begin position="1055"/>
        <end position="1089"/>
    </location>
</feature>
<feature type="region of interest" description="Disordered" evidence="10">
    <location>
        <begin position="297"/>
        <end position="337"/>
    </location>
</feature>
<feature type="region of interest" description="Disordered" evidence="10">
    <location>
        <begin position="143"/>
        <end position="280"/>
    </location>
</feature>
<feature type="coiled-coil region" evidence="9">
    <location>
        <begin position="1210"/>
        <end position="1303"/>
    </location>
</feature>
<dbReference type="OrthoDB" id="2157184at2759"/>
<feature type="coiled-coil region" evidence="9">
    <location>
        <begin position="667"/>
        <end position="783"/>
    </location>
</feature>
<reference evidence="11" key="1">
    <citation type="submission" date="2020-08" db="EMBL/GenBank/DDBJ databases">
        <title>Chromosome-level assembly of Southern catfish (Silurus meridionalis) provides insights into visual adaptation to the nocturnal and benthic lifestyles.</title>
        <authorList>
            <person name="Zhang Y."/>
            <person name="Wang D."/>
            <person name="Peng Z."/>
        </authorList>
    </citation>
    <scope>NUCLEOTIDE SEQUENCE</scope>
    <source>
        <strain evidence="11">SWU-2019-XX</strain>
        <tissue evidence="11">Muscle</tissue>
    </source>
</reference>
<dbReference type="PANTHER" id="PTHR34031">
    <property type="entry name" value="CENTROSOMAL PROTEIN OF 162 KDA"/>
    <property type="match status" value="1"/>
</dbReference>
<dbReference type="GO" id="GO:0034451">
    <property type="term" value="C:centriolar satellite"/>
    <property type="evidence" value="ECO:0007669"/>
    <property type="project" value="TreeGrafter"/>
</dbReference>
<evidence type="ECO:0000256" key="10">
    <source>
        <dbReference type="SAM" id="MobiDB-lite"/>
    </source>
</evidence>
<evidence type="ECO:0000256" key="4">
    <source>
        <dbReference type="ARBA" id="ARBA00022490"/>
    </source>
</evidence>
<keyword evidence="6" id="KW-0970">Cilium biogenesis/degradation</keyword>
<evidence type="ECO:0000256" key="8">
    <source>
        <dbReference type="ARBA" id="ARBA00023212"/>
    </source>
</evidence>
<feature type="compositionally biased region" description="Low complexity" evidence="10">
    <location>
        <begin position="29"/>
        <end position="40"/>
    </location>
</feature>
<evidence type="ECO:0000313" key="11">
    <source>
        <dbReference type="EMBL" id="KAF7708852.1"/>
    </source>
</evidence>
<evidence type="ECO:0000256" key="2">
    <source>
        <dbReference type="ARBA" id="ARBA00009485"/>
    </source>
</evidence>
<proteinExistence type="inferred from homology"/>
<evidence type="ECO:0000313" key="12">
    <source>
        <dbReference type="Proteomes" id="UP000606274"/>
    </source>
</evidence>
<dbReference type="GO" id="GO:0005654">
    <property type="term" value="C:nucleoplasm"/>
    <property type="evidence" value="ECO:0007669"/>
    <property type="project" value="TreeGrafter"/>
</dbReference>
<name>A0A8T0BNJ5_SILME</name>